<keyword evidence="1" id="KW-0472">Membrane</keyword>
<keyword evidence="1" id="KW-1133">Transmembrane helix</keyword>
<dbReference type="AlphaFoldDB" id="A0AAN6ITI9"/>
<comment type="caution">
    <text evidence="2">The sequence shown here is derived from an EMBL/GenBank/DDBJ whole genome shotgun (WGS) entry which is preliminary data.</text>
</comment>
<dbReference type="Proteomes" id="UP001161757">
    <property type="component" value="Unassembled WGS sequence"/>
</dbReference>
<gene>
    <name evidence="2" type="ORF">HRR80_005727</name>
</gene>
<dbReference type="EMBL" id="JAJGCB010000011">
    <property type="protein sequence ID" value="KAJ8990240.1"/>
    <property type="molecule type" value="Genomic_DNA"/>
</dbReference>
<protein>
    <submittedName>
        <fullName evidence="2">Uncharacterized protein</fullName>
    </submittedName>
</protein>
<feature type="transmembrane region" description="Helical" evidence="1">
    <location>
        <begin position="46"/>
        <end position="66"/>
    </location>
</feature>
<evidence type="ECO:0000313" key="2">
    <source>
        <dbReference type="EMBL" id="KAJ8990240.1"/>
    </source>
</evidence>
<name>A0AAN6ITI9_EXODE</name>
<evidence type="ECO:0000256" key="1">
    <source>
        <dbReference type="SAM" id="Phobius"/>
    </source>
</evidence>
<evidence type="ECO:0000313" key="3">
    <source>
        <dbReference type="Proteomes" id="UP001161757"/>
    </source>
</evidence>
<keyword evidence="1" id="KW-0812">Transmembrane</keyword>
<sequence length="105" mass="11338">MNAARQLIARRMALTTGPRLTTPMARYASTAAAHSSKSMAPKDRQLMHGVFTAATAATIGGVTYAATRSGSRVNNRFSKKNSNLDSSKWFLEGTDVDKFLANQSK</sequence>
<organism evidence="2 3">
    <name type="scientific">Exophiala dermatitidis</name>
    <name type="common">Black yeast-like fungus</name>
    <name type="synonym">Wangiella dermatitidis</name>
    <dbReference type="NCBI Taxonomy" id="5970"/>
    <lineage>
        <taxon>Eukaryota</taxon>
        <taxon>Fungi</taxon>
        <taxon>Dikarya</taxon>
        <taxon>Ascomycota</taxon>
        <taxon>Pezizomycotina</taxon>
        <taxon>Eurotiomycetes</taxon>
        <taxon>Chaetothyriomycetidae</taxon>
        <taxon>Chaetothyriales</taxon>
        <taxon>Herpotrichiellaceae</taxon>
        <taxon>Exophiala</taxon>
    </lineage>
</organism>
<accession>A0AAN6ITI9</accession>
<reference evidence="2" key="1">
    <citation type="submission" date="2023-01" db="EMBL/GenBank/DDBJ databases">
        <title>Exophiala dermititidis isolated from Cystic Fibrosis Patient.</title>
        <authorList>
            <person name="Kurbessoian T."/>
            <person name="Crocker A."/>
            <person name="Murante D."/>
            <person name="Hogan D.A."/>
            <person name="Stajich J.E."/>
        </authorList>
    </citation>
    <scope>NUCLEOTIDE SEQUENCE</scope>
    <source>
        <strain evidence="2">Ex8</strain>
    </source>
</reference>
<proteinExistence type="predicted"/>